<comment type="caution">
    <text evidence="1">The sequence shown here is derived from an EMBL/GenBank/DDBJ whole genome shotgun (WGS) entry which is preliminary data.</text>
</comment>
<protein>
    <recommendedName>
        <fullName evidence="3">LppX_LprAFG lipoprotein</fullName>
    </recommendedName>
</protein>
<name>A0A4R1BW56_9ACTN</name>
<keyword evidence="2" id="KW-1185">Reference proteome</keyword>
<dbReference type="InterPro" id="IPR029046">
    <property type="entry name" value="LolA/LolB/LppX"/>
</dbReference>
<dbReference type="RefSeq" id="WP_131584848.1">
    <property type="nucleotide sequence ID" value="NZ_SJZJ01000024.1"/>
</dbReference>
<dbReference type="AlphaFoldDB" id="A0A4R1BW56"/>
<dbReference type="Proteomes" id="UP000295453">
    <property type="component" value="Unassembled WGS sequence"/>
</dbReference>
<evidence type="ECO:0000313" key="1">
    <source>
        <dbReference type="EMBL" id="TCJ22270.1"/>
    </source>
</evidence>
<dbReference type="OrthoDB" id="3781094at2"/>
<reference evidence="1 2" key="1">
    <citation type="submission" date="2019-03" db="EMBL/GenBank/DDBJ databases">
        <authorList>
            <person name="Kim M.K.M."/>
        </authorList>
    </citation>
    <scope>NUCLEOTIDE SEQUENCE [LARGE SCALE GENOMIC DNA]</scope>
    <source>
        <strain evidence="1 2">18JY15-6</strain>
    </source>
</reference>
<dbReference type="SUPFAM" id="SSF89392">
    <property type="entry name" value="Prokaryotic lipoproteins and lipoprotein localization factors"/>
    <property type="match status" value="1"/>
</dbReference>
<evidence type="ECO:0000313" key="2">
    <source>
        <dbReference type="Proteomes" id="UP000295453"/>
    </source>
</evidence>
<accession>A0A4R1BW56</accession>
<proteinExistence type="predicted"/>
<evidence type="ECO:0008006" key="3">
    <source>
        <dbReference type="Google" id="ProtNLM"/>
    </source>
</evidence>
<dbReference type="EMBL" id="SJZJ01000024">
    <property type="protein sequence ID" value="TCJ22270.1"/>
    <property type="molecule type" value="Genomic_DNA"/>
</dbReference>
<dbReference type="PROSITE" id="PS51257">
    <property type="entry name" value="PROKAR_LIPOPROTEIN"/>
    <property type="match status" value="1"/>
</dbReference>
<gene>
    <name evidence="1" type="ORF">EPD65_13085</name>
</gene>
<dbReference type="Gene3D" id="2.50.20.20">
    <property type="match status" value="1"/>
</dbReference>
<sequence length="237" mass="25235">MRPVIVLGIATAVLASGCGAQKSGNDADSPSRAQSCSYDSPGTLLPALKHGFGDETSVHIDMKMDAAGQKVAVAGDMEMTQKDTAMTLKSTGASEFAMIAVDGRLFMSQSASTPKYIEIKADNPASAALRQQLDSANLRTTFKAFDAGLTKVKPSGATTIDGTSVCEYLLTVDARKAARAQGQTQLPASMPKTVEYHLFLDGDDHMRRMKFDLGPVSMVMNMTHWDEPVDISVPKIG</sequence>
<organism evidence="1 2">
    <name type="scientific">Nocardioides jejuensis</name>
    <dbReference type="NCBI Taxonomy" id="2502782"/>
    <lineage>
        <taxon>Bacteria</taxon>
        <taxon>Bacillati</taxon>
        <taxon>Actinomycetota</taxon>
        <taxon>Actinomycetes</taxon>
        <taxon>Propionibacteriales</taxon>
        <taxon>Nocardioidaceae</taxon>
        <taxon>Nocardioides</taxon>
    </lineage>
</organism>